<dbReference type="InterPro" id="IPR057567">
    <property type="entry name" value="TPR_TTI1_C"/>
</dbReference>
<dbReference type="Proteomes" id="UP001558613">
    <property type="component" value="Unassembled WGS sequence"/>
</dbReference>
<organism evidence="3 4">
    <name type="scientific">Cirrhinus molitorella</name>
    <name type="common">mud carp</name>
    <dbReference type="NCBI Taxonomy" id="172907"/>
    <lineage>
        <taxon>Eukaryota</taxon>
        <taxon>Metazoa</taxon>
        <taxon>Chordata</taxon>
        <taxon>Craniata</taxon>
        <taxon>Vertebrata</taxon>
        <taxon>Euteleostomi</taxon>
        <taxon>Actinopterygii</taxon>
        <taxon>Neopterygii</taxon>
        <taxon>Teleostei</taxon>
        <taxon>Ostariophysi</taxon>
        <taxon>Cypriniformes</taxon>
        <taxon>Cyprinidae</taxon>
        <taxon>Labeoninae</taxon>
        <taxon>Labeonini</taxon>
        <taxon>Cirrhinus</taxon>
    </lineage>
</organism>
<accession>A0ABR3L958</accession>
<feature type="domain" description="TTI1 C-terminal TPR" evidence="2">
    <location>
        <begin position="5"/>
        <end position="32"/>
    </location>
</feature>
<name>A0ABR3L958_9TELE</name>
<reference evidence="3 4" key="1">
    <citation type="submission" date="2023-09" db="EMBL/GenBank/DDBJ databases">
        <authorList>
            <person name="Wang M."/>
        </authorList>
    </citation>
    <scope>NUCLEOTIDE SEQUENCE [LARGE SCALE GENOMIC DNA]</scope>
    <source>
        <strain evidence="3">GT-2023</strain>
        <tissue evidence="3">Liver</tissue>
    </source>
</reference>
<evidence type="ECO:0000259" key="2">
    <source>
        <dbReference type="Pfam" id="PF24181"/>
    </source>
</evidence>
<feature type="non-terminal residue" evidence="3">
    <location>
        <position position="1"/>
    </location>
</feature>
<evidence type="ECO:0000313" key="3">
    <source>
        <dbReference type="EMBL" id="KAL1249368.1"/>
    </source>
</evidence>
<gene>
    <name evidence="3" type="ORF">QQF64_020373</name>
</gene>
<dbReference type="EMBL" id="JAYMGO010000023">
    <property type="protein sequence ID" value="KAL1249368.1"/>
    <property type="molecule type" value="Genomic_DNA"/>
</dbReference>
<sequence length="243" mass="25296">WRQILDRVIDACLPYLSCRQPIKLQEACLRSCVQSRVVAASSPDSPNKCAAPLGQVCGGHGGPAGACGGRTAEPPLVTSPLMDGGGAFPLGPLHLQVRSHAMVAQLAVAEVDDAAFVLCPRPTASRWTDGAYDALPSPDPEPAPPSLGDVIDAVKAAFEQAVQISTTGAVREALERGVVELKTPAEQSPAVETAVDYTTEEAAKEEAVVLTAGEPDAHMLKSGEQTNEEPAQEGLVKIQSSRG</sequence>
<evidence type="ECO:0000313" key="4">
    <source>
        <dbReference type="Proteomes" id="UP001558613"/>
    </source>
</evidence>
<evidence type="ECO:0000256" key="1">
    <source>
        <dbReference type="SAM" id="MobiDB-lite"/>
    </source>
</evidence>
<keyword evidence="4" id="KW-1185">Reference proteome</keyword>
<feature type="region of interest" description="Disordered" evidence="1">
    <location>
        <begin position="219"/>
        <end position="243"/>
    </location>
</feature>
<proteinExistence type="predicted"/>
<dbReference type="Pfam" id="PF24181">
    <property type="entry name" value="TPR_TTI1_C"/>
    <property type="match status" value="1"/>
</dbReference>
<protein>
    <recommendedName>
        <fullName evidence="2">TTI1 C-terminal TPR domain-containing protein</fullName>
    </recommendedName>
</protein>
<comment type="caution">
    <text evidence="3">The sequence shown here is derived from an EMBL/GenBank/DDBJ whole genome shotgun (WGS) entry which is preliminary data.</text>
</comment>